<evidence type="ECO:0000313" key="3">
    <source>
        <dbReference type="Proteomes" id="UP000816034"/>
    </source>
</evidence>
<keyword evidence="3" id="KW-1185">Reference proteome</keyword>
<dbReference type="AlphaFoldDB" id="A0AA88GLJ3"/>
<sequence length="392" mass="44888">MEGSASSVLMDCLNHSISTTPGLREEQLSLNEAEVISLGSNSSPRSTMSSSSLIELDDIQLLQNTEKSNNNVLENSWDHSQLILLEHSYQNEYTSDEKDCSFNDHSTVEQQTEISYNVSAQSEIDKTKKSTRSSNLVKGTTTTTRSRITTPQTTSHTSRDEELEFELSEAENELLYKPPDQSHITLKDKNEILKSVERLKVRQRYLEDKVKKENKAPVKPRITFQTKKDEPKPINSRVFFDIIQPLNYKQVQHSIEEEKRRRRIEEKRKELAEQKIQNASKIREEQKARESAVKARFSYEMTKRPSTPSTTKRPSTPSTNKRPSSSQHERPKSSQGLTGLFHSFVSDSSYNSEKDSKEFSLLVKEQEKLLSSIQELKAKLQATTTKTKKLVN</sequence>
<dbReference type="GeneID" id="68096981"/>
<gene>
    <name evidence="2" type="ORF">C9374_004526</name>
</gene>
<name>A0AA88GLJ3_NAELO</name>
<organism evidence="2 3">
    <name type="scientific">Naegleria lovaniensis</name>
    <name type="common">Amoeba</name>
    <dbReference type="NCBI Taxonomy" id="51637"/>
    <lineage>
        <taxon>Eukaryota</taxon>
        <taxon>Discoba</taxon>
        <taxon>Heterolobosea</taxon>
        <taxon>Tetramitia</taxon>
        <taxon>Eutetramitia</taxon>
        <taxon>Vahlkampfiidae</taxon>
        <taxon>Naegleria</taxon>
    </lineage>
</organism>
<comment type="caution">
    <text evidence="2">The sequence shown here is derived from an EMBL/GenBank/DDBJ whole genome shotgun (WGS) entry which is preliminary data.</text>
</comment>
<protein>
    <submittedName>
        <fullName evidence="2">Uncharacterized protein</fullName>
    </submittedName>
</protein>
<feature type="region of interest" description="Disordered" evidence="1">
    <location>
        <begin position="123"/>
        <end position="161"/>
    </location>
</feature>
<feature type="region of interest" description="Disordered" evidence="1">
    <location>
        <begin position="277"/>
        <end position="339"/>
    </location>
</feature>
<reference evidence="2 3" key="1">
    <citation type="journal article" date="2018" name="BMC Genomics">
        <title>The genome of Naegleria lovaniensis, the basis for a comparative approach to unravel pathogenicity factors of the human pathogenic amoeba N. fowleri.</title>
        <authorList>
            <person name="Liechti N."/>
            <person name="Schurch N."/>
            <person name="Bruggmann R."/>
            <person name="Wittwer M."/>
        </authorList>
    </citation>
    <scope>NUCLEOTIDE SEQUENCE [LARGE SCALE GENOMIC DNA]</scope>
    <source>
        <strain evidence="2 3">ATCC 30569</strain>
    </source>
</reference>
<feature type="compositionally biased region" description="Low complexity" evidence="1">
    <location>
        <begin position="304"/>
        <end position="319"/>
    </location>
</feature>
<evidence type="ECO:0000313" key="2">
    <source>
        <dbReference type="EMBL" id="KAG2383189.1"/>
    </source>
</evidence>
<accession>A0AA88GLJ3</accession>
<feature type="compositionally biased region" description="Basic and acidic residues" evidence="1">
    <location>
        <begin position="281"/>
        <end position="293"/>
    </location>
</feature>
<feature type="compositionally biased region" description="Low complexity" evidence="1">
    <location>
        <begin position="140"/>
        <end position="155"/>
    </location>
</feature>
<proteinExistence type="predicted"/>
<dbReference type="RefSeq" id="XP_044548868.1">
    <property type="nucleotide sequence ID" value="XM_044694175.1"/>
</dbReference>
<evidence type="ECO:0000256" key="1">
    <source>
        <dbReference type="SAM" id="MobiDB-lite"/>
    </source>
</evidence>
<dbReference type="EMBL" id="PYSW02000021">
    <property type="protein sequence ID" value="KAG2383189.1"/>
    <property type="molecule type" value="Genomic_DNA"/>
</dbReference>
<dbReference type="Proteomes" id="UP000816034">
    <property type="component" value="Unassembled WGS sequence"/>
</dbReference>